<evidence type="ECO:0000256" key="7">
    <source>
        <dbReference type="ARBA" id="ARBA00035120"/>
    </source>
</evidence>
<organism evidence="12 13">
    <name type="scientific">Humibacillus xanthopallidus</name>
    <dbReference type="NCBI Taxonomy" id="412689"/>
    <lineage>
        <taxon>Bacteria</taxon>
        <taxon>Bacillati</taxon>
        <taxon>Actinomycetota</taxon>
        <taxon>Actinomycetes</taxon>
        <taxon>Micrococcales</taxon>
        <taxon>Intrasporangiaceae</taxon>
        <taxon>Humibacillus</taxon>
    </lineage>
</organism>
<evidence type="ECO:0000256" key="6">
    <source>
        <dbReference type="ARBA" id="ARBA00023303"/>
    </source>
</evidence>
<dbReference type="PANTHER" id="PTHR28259:SF1">
    <property type="entry name" value="FLUORIDE EXPORT PROTEIN 1-RELATED"/>
    <property type="match status" value="1"/>
</dbReference>
<protein>
    <recommendedName>
        <fullName evidence="10">Fluoride-specific ion channel FluC</fullName>
    </recommendedName>
</protein>
<accession>A0A543PKX1</accession>
<name>A0A543PKX1_9MICO</name>
<evidence type="ECO:0000256" key="8">
    <source>
        <dbReference type="ARBA" id="ARBA00035585"/>
    </source>
</evidence>
<sequence length="183" mass="19105">MPTDPAPMGAGAGPAGASMPVDPDAPSRVPLGRHVSSIVRERWDILAVIAAGGALGSAARYGAGVLWPHDPSEIAWSTLVVNVVGGFLLGLLMVFVNDVWPPHRYVRPFLGVGVLGGFTTFSTYMLDTHALLAAGRPPVALLYLLGTLVVGLVAVWLGILVGRGAAAVSRTRRARRDHREGAS</sequence>
<comment type="activity regulation">
    <text evidence="10">Na(+) is not transported, but it plays an essential structural role and its presence is essential for fluoride channel function.</text>
</comment>
<evidence type="ECO:0000256" key="10">
    <source>
        <dbReference type="HAMAP-Rule" id="MF_00454"/>
    </source>
</evidence>
<evidence type="ECO:0000256" key="5">
    <source>
        <dbReference type="ARBA" id="ARBA00023136"/>
    </source>
</evidence>
<feature type="binding site" evidence="10">
    <location>
        <position position="116"/>
    </location>
    <ligand>
        <name>Na(+)</name>
        <dbReference type="ChEBI" id="CHEBI:29101"/>
        <note>structural</note>
    </ligand>
</feature>
<evidence type="ECO:0000256" key="1">
    <source>
        <dbReference type="ARBA" id="ARBA00004651"/>
    </source>
</evidence>
<dbReference type="NCBIfam" id="TIGR00494">
    <property type="entry name" value="crcB"/>
    <property type="match status" value="1"/>
</dbReference>
<keyword evidence="10" id="KW-0813">Transport</keyword>
<comment type="subcellular location">
    <subcellularLocation>
        <location evidence="1 10">Cell membrane</location>
        <topology evidence="1 10">Multi-pass membrane protein</topology>
    </subcellularLocation>
</comment>
<proteinExistence type="inferred from homology"/>
<keyword evidence="5 10" id="KW-0472">Membrane</keyword>
<dbReference type="OrthoDB" id="4408652at2"/>
<keyword evidence="4 10" id="KW-1133">Transmembrane helix</keyword>
<dbReference type="GO" id="GO:0046872">
    <property type="term" value="F:metal ion binding"/>
    <property type="evidence" value="ECO:0007669"/>
    <property type="project" value="UniProtKB-KW"/>
</dbReference>
<keyword evidence="3 10" id="KW-0812">Transmembrane</keyword>
<evidence type="ECO:0000256" key="11">
    <source>
        <dbReference type="SAM" id="MobiDB-lite"/>
    </source>
</evidence>
<gene>
    <name evidence="10" type="primary">fluC</name>
    <name evidence="10" type="synonym">crcB</name>
    <name evidence="12" type="ORF">FHX52_3948</name>
</gene>
<evidence type="ECO:0000256" key="4">
    <source>
        <dbReference type="ARBA" id="ARBA00022989"/>
    </source>
</evidence>
<evidence type="ECO:0000256" key="2">
    <source>
        <dbReference type="ARBA" id="ARBA00022475"/>
    </source>
</evidence>
<comment type="similarity">
    <text evidence="7 10">Belongs to the fluoride channel Fluc/FEX (TC 1.A.43) family.</text>
</comment>
<comment type="caution">
    <text evidence="12">The sequence shown here is derived from an EMBL/GenBank/DDBJ whole genome shotgun (WGS) entry which is preliminary data.</text>
</comment>
<dbReference type="EMBL" id="VFQF01000003">
    <property type="protein sequence ID" value="TQN44727.1"/>
    <property type="molecule type" value="Genomic_DNA"/>
</dbReference>
<evidence type="ECO:0000313" key="13">
    <source>
        <dbReference type="Proteomes" id="UP000320085"/>
    </source>
</evidence>
<dbReference type="GO" id="GO:0062054">
    <property type="term" value="F:fluoride channel activity"/>
    <property type="evidence" value="ECO:0007669"/>
    <property type="project" value="UniProtKB-UniRule"/>
</dbReference>
<evidence type="ECO:0000256" key="9">
    <source>
        <dbReference type="ARBA" id="ARBA00049940"/>
    </source>
</evidence>
<dbReference type="Pfam" id="PF02537">
    <property type="entry name" value="CRCB"/>
    <property type="match status" value="1"/>
</dbReference>
<comment type="function">
    <text evidence="9 10">Fluoride-specific ion channel. Important for reducing fluoride concentration in the cell, thus reducing its toxicity.</text>
</comment>
<dbReference type="RefSeq" id="WP_141824044.1">
    <property type="nucleotide sequence ID" value="NZ_BAAAQC010000017.1"/>
</dbReference>
<feature type="binding site" evidence="10">
    <location>
        <position position="119"/>
    </location>
    <ligand>
        <name>Na(+)</name>
        <dbReference type="ChEBI" id="CHEBI:29101"/>
        <note>structural</note>
    </ligand>
</feature>
<dbReference type="Proteomes" id="UP000320085">
    <property type="component" value="Unassembled WGS sequence"/>
</dbReference>
<feature type="transmembrane region" description="Helical" evidence="10">
    <location>
        <begin position="108"/>
        <end position="126"/>
    </location>
</feature>
<feature type="transmembrane region" description="Helical" evidence="10">
    <location>
        <begin position="141"/>
        <end position="166"/>
    </location>
</feature>
<dbReference type="InterPro" id="IPR003691">
    <property type="entry name" value="FluC"/>
</dbReference>
<keyword evidence="10" id="KW-0406">Ion transport</keyword>
<feature type="region of interest" description="Disordered" evidence="11">
    <location>
        <begin position="1"/>
        <end position="23"/>
    </location>
</feature>
<feature type="transmembrane region" description="Helical" evidence="10">
    <location>
        <begin position="74"/>
        <end position="96"/>
    </location>
</feature>
<dbReference type="PANTHER" id="PTHR28259">
    <property type="entry name" value="FLUORIDE EXPORT PROTEIN 1-RELATED"/>
    <property type="match status" value="1"/>
</dbReference>
<feature type="transmembrane region" description="Helical" evidence="10">
    <location>
        <begin position="43"/>
        <end position="62"/>
    </location>
</feature>
<dbReference type="GO" id="GO:0005886">
    <property type="term" value="C:plasma membrane"/>
    <property type="evidence" value="ECO:0007669"/>
    <property type="project" value="UniProtKB-SubCell"/>
</dbReference>
<reference evidence="12 13" key="1">
    <citation type="submission" date="2019-06" db="EMBL/GenBank/DDBJ databases">
        <title>Sequencing the genomes of 1000 actinobacteria strains.</title>
        <authorList>
            <person name="Klenk H.-P."/>
        </authorList>
    </citation>
    <scope>NUCLEOTIDE SEQUENCE [LARGE SCALE GENOMIC DNA]</scope>
    <source>
        <strain evidence="12 13">DSM 21776</strain>
    </source>
</reference>
<keyword evidence="2 10" id="KW-1003">Cell membrane</keyword>
<evidence type="ECO:0000256" key="3">
    <source>
        <dbReference type="ARBA" id="ARBA00022692"/>
    </source>
</evidence>
<evidence type="ECO:0000313" key="12">
    <source>
        <dbReference type="EMBL" id="TQN44727.1"/>
    </source>
</evidence>
<dbReference type="HAMAP" id="MF_00454">
    <property type="entry name" value="FluC"/>
    <property type="match status" value="1"/>
</dbReference>
<dbReference type="GO" id="GO:0140114">
    <property type="term" value="P:cellular detoxification of fluoride"/>
    <property type="evidence" value="ECO:0007669"/>
    <property type="project" value="UniProtKB-UniRule"/>
</dbReference>
<dbReference type="AlphaFoldDB" id="A0A543PKX1"/>
<keyword evidence="10" id="KW-0915">Sodium</keyword>
<comment type="catalytic activity">
    <reaction evidence="8">
        <text>fluoride(in) = fluoride(out)</text>
        <dbReference type="Rhea" id="RHEA:76159"/>
        <dbReference type="ChEBI" id="CHEBI:17051"/>
    </reaction>
    <physiologicalReaction direction="left-to-right" evidence="8">
        <dbReference type="Rhea" id="RHEA:76160"/>
    </physiologicalReaction>
</comment>
<keyword evidence="6 10" id="KW-0407">Ion channel</keyword>
<keyword evidence="10" id="KW-0479">Metal-binding</keyword>